<evidence type="ECO:0000313" key="1">
    <source>
        <dbReference type="EMBL" id="AEQ22609.1"/>
    </source>
</evidence>
<dbReference type="Proteomes" id="UP000007093">
    <property type="component" value="Chromosome"/>
</dbReference>
<accession>G4Q9A7</accession>
<dbReference type="KEGG" id="ain:Acin_1387"/>
<dbReference type="AlphaFoldDB" id="G4Q9A7"/>
<reference evidence="1 2" key="1">
    <citation type="journal article" date="2011" name="J. Bacteriol.">
        <title>Complete genome sequence of Acidaminococcus intestini RYC-MR95, a Gram-negative bacterium from the phylum Firmicutes.</title>
        <authorList>
            <person name="D'Auria G."/>
            <person name="Galan J.C."/>
            <person name="Rodriguez-Alcayna M."/>
            <person name="Moya A."/>
            <person name="Baquero F."/>
            <person name="Latorre A."/>
        </authorList>
    </citation>
    <scope>NUCLEOTIDE SEQUENCE [LARGE SCALE GENOMIC DNA]</scope>
    <source>
        <strain evidence="1 2">RyC-MR95</strain>
    </source>
</reference>
<dbReference type="EMBL" id="CP003058">
    <property type="protein sequence ID" value="AEQ22609.1"/>
    <property type="molecule type" value="Genomic_DNA"/>
</dbReference>
<dbReference type="PANTHER" id="PTHR41328:SF3">
    <property type="entry name" value="PBSX PHAGE TERMINASE SMALL SUBUNIT"/>
    <property type="match status" value="1"/>
</dbReference>
<protein>
    <submittedName>
        <fullName evidence="1">Uncharacterized protein</fullName>
    </submittedName>
</protein>
<dbReference type="InterPro" id="IPR005335">
    <property type="entry name" value="Terminase_ssu"/>
</dbReference>
<sequence length="136" mass="15531">MLRNAKVQAEVKRLRQIMQHHLDVGVSDLVQYCLKVVGADLGDYVTFNGFNVKLADSKTVDTSVVSEVKQGKDGISIKMEDKKWAWEMLAKYLGFDAMEELKKEKLKAEVAELRTDNDEEDITFEFAREPKTETKS</sequence>
<organism evidence="1 2">
    <name type="scientific">Acidaminococcus intestini (strain RyC-MR95)</name>
    <dbReference type="NCBI Taxonomy" id="568816"/>
    <lineage>
        <taxon>Bacteria</taxon>
        <taxon>Bacillati</taxon>
        <taxon>Bacillota</taxon>
        <taxon>Negativicutes</taxon>
        <taxon>Acidaminococcales</taxon>
        <taxon>Acidaminococcaceae</taxon>
        <taxon>Acidaminococcus</taxon>
    </lineage>
</organism>
<dbReference type="STRING" id="568816.Acin_1387"/>
<keyword evidence="2" id="KW-1185">Reference proteome</keyword>
<dbReference type="PANTHER" id="PTHR41328">
    <property type="entry name" value="TERMINASE SMALL SUBUNIT-RELATED"/>
    <property type="match status" value="1"/>
</dbReference>
<dbReference type="Pfam" id="PF03592">
    <property type="entry name" value="Terminase_2"/>
    <property type="match status" value="1"/>
</dbReference>
<evidence type="ECO:0000313" key="2">
    <source>
        <dbReference type="Proteomes" id="UP000007093"/>
    </source>
</evidence>
<dbReference type="HOGENOM" id="CLU_1870929_0_0_9"/>
<gene>
    <name evidence="1" type="ordered locus">Acin_1387</name>
</gene>
<dbReference type="eggNOG" id="COG3728">
    <property type="taxonomic scope" value="Bacteria"/>
</dbReference>
<dbReference type="GO" id="GO:0051276">
    <property type="term" value="P:chromosome organization"/>
    <property type="evidence" value="ECO:0007669"/>
    <property type="project" value="InterPro"/>
</dbReference>
<dbReference type="FunCoup" id="G4Q9A7">
    <property type="interactions" value="17"/>
</dbReference>
<name>G4Q9A7_ACIIR</name>
<dbReference type="InterPro" id="IPR052404">
    <property type="entry name" value="SPP1-like_terminase"/>
</dbReference>
<proteinExistence type="predicted"/>
<dbReference type="PATRIC" id="fig|568816.4.peg.1343"/>
<dbReference type="InParanoid" id="G4Q9A7"/>